<sequence>MAGQVKKSLELSAVTRSGIENDSELSLCPNMSQLTVLHKEHRVSPITELCALQDDVDTLGYVGSHVTPYAALVLVLSPNLQAKVLQSLSRLPSFEANFKLKFDVMCLTYITWWVCGGIQPPFSSLSAAQIACDLLNITCMPGYGVTRCLKFRKKNDLDSVDSDLTMANPTGKTLSWAIAMLKTILGNHHR</sequence>
<name>A0ABU6QZS4_9FABA</name>
<evidence type="ECO:0000313" key="2">
    <source>
        <dbReference type="Proteomes" id="UP001341840"/>
    </source>
</evidence>
<evidence type="ECO:0000313" key="1">
    <source>
        <dbReference type="EMBL" id="MED6117006.1"/>
    </source>
</evidence>
<keyword evidence="2" id="KW-1185">Reference proteome</keyword>
<accession>A0ABU6QZS4</accession>
<dbReference type="EMBL" id="JASCZI010003956">
    <property type="protein sequence ID" value="MED6117006.1"/>
    <property type="molecule type" value="Genomic_DNA"/>
</dbReference>
<protein>
    <submittedName>
        <fullName evidence="1">Uncharacterized protein</fullName>
    </submittedName>
</protein>
<proteinExistence type="predicted"/>
<organism evidence="1 2">
    <name type="scientific">Stylosanthes scabra</name>
    <dbReference type="NCBI Taxonomy" id="79078"/>
    <lineage>
        <taxon>Eukaryota</taxon>
        <taxon>Viridiplantae</taxon>
        <taxon>Streptophyta</taxon>
        <taxon>Embryophyta</taxon>
        <taxon>Tracheophyta</taxon>
        <taxon>Spermatophyta</taxon>
        <taxon>Magnoliopsida</taxon>
        <taxon>eudicotyledons</taxon>
        <taxon>Gunneridae</taxon>
        <taxon>Pentapetalae</taxon>
        <taxon>rosids</taxon>
        <taxon>fabids</taxon>
        <taxon>Fabales</taxon>
        <taxon>Fabaceae</taxon>
        <taxon>Papilionoideae</taxon>
        <taxon>50 kb inversion clade</taxon>
        <taxon>dalbergioids sensu lato</taxon>
        <taxon>Dalbergieae</taxon>
        <taxon>Pterocarpus clade</taxon>
        <taxon>Stylosanthes</taxon>
    </lineage>
</organism>
<dbReference type="Proteomes" id="UP001341840">
    <property type="component" value="Unassembled WGS sequence"/>
</dbReference>
<gene>
    <name evidence="1" type="ORF">PIB30_105695</name>
</gene>
<reference evidence="1 2" key="1">
    <citation type="journal article" date="2023" name="Plants (Basel)">
        <title>Bridging the Gap: Combining Genomics and Transcriptomics Approaches to Understand Stylosanthes scabra, an Orphan Legume from the Brazilian Caatinga.</title>
        <authorList>
            <person name="Ferreira-Neto J.R.C."/>
            <person name="da Silva M.D."/>
            <person name="Binneck E."/>
            <person name="de Melo N.F."/>
            <person name="da Silva R.H."/>
            <person name="de Melo A.L.T.M."/>
            <person name="Pandolfi V."/>
            <person name="Bustamante F.O."/>
            <person name="Brasileiro-Vidal A.C."/>
            <person name="Benko-Iseppon A.M."/>
        </authorList>
    </citation>
    <scope>NUCLEOTIDE SEQUENCE [LARGE SCALE GENOMIC DNA]</scope>
    <source>
        <tissue evidence="1">Leaves</tissue>
    </source>
</reference>
<comment type="caution">
    <text evidence="1">The sequence shown here is derived from an EMBL/GenBank/DDBJ whole genome shotgun (WGS) entry which is preliminary data.</text>
</comment>